<proteinExistence type="predicted"/>
<evidence type="ECO:0008006" key="3">
    <source>
        <dbReference type="Google" id="ProtNLM"/>
    </source>
</evidence>
<dbReference type="OMA" id="CYRRRER"/>
<gene>
    <name evidence="1" type="ORF">Esi_0127_0053</name>
</gene>
<name>D7FJ64_ECTSI</name>
<evidence type="ECO:0000313" key="2">
    <source>
        <dbReference type="Proteomes" id="UP000002630"/>
    </source>
</evidence>
<dbReference type="OrthoDB" id="191041at2759"/>
<accession>D7FJ64</accession>
<dbReference type="EMBL" id="FN649729">
    <property type="protein sequence ID" value="CBJ28974.1"/>
    <property type="molecule type" value="Genomic_DNA"/>
</dbReference>
<dbReference type="InterPro" id="IPR011992">
    <property type="entry name" value="EF-hand-dom_pair"/>
</dbReference>
<dbReference type="Gene3D" id="1.10.238.10">
    <property type="entry name" value="EF-hand"/>
    <property type="match status" value="1"/>
</dbReference>
<protein>
    <recommendedName>
        <fullName evidence="3">Calmodulin</fullName>
    </recommendedName>
</protein>
<dbReference type="Proteomes" id="UP000002630">
    <property type="component" value="Linkage Group LG04"/>
</dbReference>
<organism evidence="1 2">
    <name type="scientific">Ectocarpus siliculosus</name>
    <name type="common">Brown alga</name>
    <name type="synonym">Conferva siliculosa</name>
    <dbReference type="NCBI Taxonomy" id="2880"/>
    <lineage>
        <taxon>Eukaryota</taxon>
        <taxon>Sar</taxon>
        <taxon>Stramenopiles</taxon>
        <taxon>Ochrophyta</taxon>
        <taxon>PX clade</taxon>
        <taxon>Phaeophyceae</taxon>
        <taxon>Ectocarpales</taxon>
        <taxon>Ectocarpaceae</taxon>
        <taxon>Ectocarpus</taxon>
    </lineage>
</organism>
<sequence>MEWDSSLTFGLELDDTGGTPCRYQGQVLKNEINRANSTEVRQKFGEASSDTVRQWLSEKGAAHAAAAYRCKFKAKKRLYKEQDLVGAFNAYVARTQYKGKRKFQARWKALFALLTLMESKDDRPLGVPPIRLAGGDRALYEQMFRAEPRKHVSRPTFLTVMRRVFGFQTAPLAGHVDKAALQKLGEVYSTFDADGAGKVDWRCMVFMLRVAVNAQSTVEQNLKWGFALYSSPDSFDPESNDPVSMSDFKNLVNTMARFEKREELNRILDEAWEAVASEDYEAGRRAGAGRGVDDWAKPPKPFEITMRLLGLMLQKRPLKDLLRPASRFGLRDRGTWAYAIEEAFFDPLLLALIMQKRRDQRNDVVTAIFLGNNRRRAILVRIAMWKRLVRRRKHCARLMTSIGGRFFKGNSSSAFRAIQRRAFSCKACETIQRVYRGYLGRLVAEFLRVLVRRVIAAQEYFDREMAVIDAEVERGQTRQRVEYRSRHKASSKLQRLWRARRQRRRLEAEKLRMIKIHEVEAEMQQLLSREAREAEVYKRQLMAWFKEQKKEQEQSTMLEEHTAKEKFKILCYRRRERDRVAAETRRRKQAAAERVRN</sequence>
<keyword evidence="2" id="KW-1185">Reference proteome</keyword>
<dbReference type="SUPFAM" id="SSF47473">
    <property type="entry name" value="EF-hand"/>
    <property type="match status" value="1"/>
</dbReference>
<reference evidence="1 2" key="1">
    <citation type="journal article" date="2010" name="Nature">
        <title>The Ectocarpus genome and the independent evolution of multicellularity in brown algae.</title>
        <authorList>
            <person name="Cock J.M."/>
            <person name="Sterck L."/>
            <person name="Rouze P."/>
            <person name="Scornet D."/>
            <person name="Allen A.E."/>
            <person name="Amoutzias G."/>
            <person name="Anthouard V."/>
            <person name="Artiguenave F."/>
            <person name="Aury J.M."/>
            <person name="Badger J.H."/>
            <person name="Beszteri B."/>
            <person name="Billiau K."/>
            <person name="Bonnet E."/>
            <person name="Bothwell J.H."/>
            <person name="Bowler C."/>
            <person name="Boyen C."/>
            <person name="Brownlee C."/>
            <person name="Carrano C.J."/>
            <person name="Charrier B."/>
            <person name="Cho G.Y."/>
            <person name="Coelho S.M."/>
            <person name="Collen J."/>
            <person name="Corre E."/>
            <person name="Da Silva C."/>
            <person name="Delage L."/>
            <person name="Delaroque N."/>
            <person name="Dittami S.M."/>
            <person name="Doulbeau S."/>
            <person name="Elias M."/>
            <person name="Farnham G."/>
            <person name="Gachon C.M."/>
            <person name="Gschloessl B."/>
            <person name="Heesch S."/>
            <person name="Jabbari K."/>
            <person name="Jubin C."/>
            <person name="Kawai H."/>
            <person name="Kimura K."/>
            <person name="Kloareg B."/>
            <person name="Kupper F.C."/>
            <person name="Lang D."/>
            <person name="Le Bail A."/>
            <person name="Leblanc C."/>
            <person name="Lerouge P."/>
            <person name="Lohr M."/>
            <person name="Lopez P.J."/>
            <person name="Martens C."/>
            <person name="Maumus F."/>
            <person name="Michel G."/>
            <person name="Miranda-Saavedra D."/>
            <person name="Morales J."/>
            <person name="Moreau H."/>
            <person name="Motomura T."/>
            <person name="Nagasato C."/>
            <person name="Napoli C.A."/>
            <person name="Nelson D.R."/>
            <person name="Nyvall-Collen P."/>
            <person name="Peters A.F."/>
            <person name="Pommier C."/>
            <person name="Potin P."/>
            <person name="Poulain J."/>
            <person name="Quesneville H."/>
            <person name="Read B."/>
            <person name="Rensing S.A."/>
            <person name="Ritter A."/>
            <person name="Rousvoal S."/>
            <person name="Samanta M."/>
            <person name="Samson G."/>
            <person name="Schroeder D.C."/>
            <person name="Segurens B."/>
            <person name="Strittmatter M."/>
            <person name="Tonon T."/>
            <person name="Tregear J.W."/>
            <person name="Valentin K."/>
            <person name="von Dassow P."/>
            <person name="Yamagishi T."/>
            <person name="Van de Peer Y."/>
            <person name="Wincker P."/>
        </authorList>
    </citation>
    <scope>NUCLEOTIDE SEQUENCE [LARGE SCALE GENOMIC DNA]</scope>
    <source>
        <strain evidence="2">Ec32 / CCAP1310/4</strain>
    </source>
</reference>
<evidence type="ECO:0000313" key="1">
    <source>
        <dbReference type="EMBL" id="CBJ28974.1"/>
    </source>
</evidence>
<dbReference type="AlphaFoldDB" id="D7FJ64"/>
<dbReference type="InParanoid" id="D7FJ64"/>
<dbReference type="STRING" id="2880.D7FJ64"/>
<dbReference type="EMBL" id="FN647916">
    <property type="protein sequence ID" value="CBJ28974.1"/>
    <property type="molecule type" value="Genomic_DNA"/>
</dbReference>